<feature type="region of interest" description="Disordered" evidence="2">
    <location>
        <begin position="28"/>
        <end position="74"/>
    </location>
</feature>
<feature type="non-terminal residue" evidence="4">
    <location>
        <position position="1"/>
    </location>
</feature>
<name>A0A9P6EB72_9AGAR</name>
<keyword evidence="5" id="KW-1185">Reference proteome</keyword>
<keyword evidence="1" id="KW-0694">RNA-binding</keyword>
<gene>
    <name evidence="4" type="ORF">CPB83DRAFT_896727</name>
</gene>
<dbReference type="SUPFAM" id="SSF54791">
    <property type="entry name" value="Eukaryotic type KH-domain (KH-domain type I)"/>
    <property type="match status" value="1"/>
</dbReference>
<feature type="region of interest" description="Disordered" evidence="2">
    <location>
        <begin position="137"/>
        <end position="297"/>
    </location>
</feature>
<dbReference type="OrthoDB" id="3056080at2759"/>
<dbReference type="CDD" id="cd00105">
    <property type="entry name" value="KH-I"/>
    <property type="match status" value="1"/>
</dbReference>
<dbReference type="InterPro" id="IPR036612">
    <property type="entry name" value="KH_dom_type_1_sf"/>
</dbReference>
<feature type="compositionally biased region" description="Polar residues" evidence="2">
    <location>
        <begin position="233"/>
        <end position="242"/>
    </location>
</feature>
<evidence type="ECO:0000256" key="1">
    <source>
        <dbReference type="PROSITE-ProRule" id="PRU00117"/>
    </source>
</evidence>
<feature type="domain" description="K Homology" evidence="3">
    <location>
        <begin position="79"/>
        <end position="127"/>
    </location>
</feature>
<organism evidence="4 5">
    <name type="scientific">Crepidotus variabilis</name>
    <dbReference type="NCBI Taxonomy" id="179855"/>
    <lineage>
        <taxon>Eukaryota</taxon>
        <taxon>Fungi</taxon>
        <taxon>Dikarya</taxon>
        <taxon>Basidiomycota</taxon>
        <taxon>Agaricomycotina</taxon>
        <taxon>Agaricomycetes</taxon>
        <taxon>Agaricomycetidae</taxon>
        <taxon>Agaricales</taxon>
        <taxon>Agaricineae</taxon>
        <taxon>Crepidotaceae</taxon>
        <taxon>Crepidotus</taxon>
    </lineage>
</organism>
<dbReference type="Pfam" id="PF00013">
    <property type="entry name" value="KH_1"/>
    <property type="match status" value="1"/>
</dbReference>
<evidence type="ECO:0000313" key="4">
    <source>
        <dbReference type="EMBL" id="KAF9525839.1"/>
    </source>
</evidence>
<feature type="compositionally biased region" description="Low complexity" evidence="2">
    <location>
        <begin position="174"/>
        <end position="186"/>
    </location>
</feature>
<feature type="non-terminal residue" evidence="4">
    <location>
        <position position="297"/>
    </location>
</feature>
<feature type="compositionally biased region" description="Polar residues" evidence="2">
    <location>
        <begin position="280"/>
        <end position="297"/>
    </location>
</feature>
<dbReference type="InterPro" id="IPR004088">
    <property type="entry name" value="KH_dom_type_1"/>
</dbReference>
<accession>A0A9P6EB72</accession>
<evidence type="ECO:0000259" key="3">
    <source>
        <dbReference type="Pfam" id="PF00013"/>
    </source>
</evidence>
<dbReference type="PROSITE" id="PS50084">
    <property type="entry name" value="KH_TYPE_1"/>
    <property type="match status" value="1"/>
</dbReference>
<reference evidence="4" key="1">
    <citation type="submission" date="2020-11" db="EMBL/GenBank/DDBJ databases">
        <authorList>
            <consortium name="DOE Joint Genome Institute"/>
            <person name="Ahrendt S."/>
            <person name="Riley R."/>
            <person name="Andreopoulos W."/>
            <person name="Labutti K."/>
            <person name="Pangilinan J."/>
            <person name="Ruiz-Duenas F.J."/>
            <person name="Barrasa J.M."/>
            <person name="Sanchez-Garcia M."/>
            <person name="Camarero S."/>
            <person name="Miyauchi S."/>
            <person name="Serrano A."/>
            <person name="Linde D."/>
            <person name="Babiker R."/>
            <person name="Drula E."/>
            <person name="Ayuso-Fernandez I."/>
            <person name="Pacheco R."/>
            <person name="Padilla G."/>
            <person name="Ferreira P."/>
            <person name="Barriuso J."/>
            <person name="Kellner H."/>
            <person name="Castanera R."/>
            <person name="Alfaro M."/>
            <person name="Ramirez L."/>
            <person name="Pisabarro A.G."/>
            <person name="Kuo A."/>
            <person name="Tritt A."/>
            <person name="Lipzen A."/>
            <person name="He G."/>
            <person name="Yan M."/>
            <person name="Ng V."/>
            <person name="Cullen D."/>
            <person name="Martin F."/>
            <person name="Rosso M.-N."/>
            <person name="Henrissat B."/>
            <person name="Hibbett D."/>
            <person name="Martinez A.T."/>
            <person name="Grigoriev I.V."/>
        </authorList>
    </citation>
    <scope>NUCLEOTIDE SEQUENCE</scope>
    <source>
        <strain evidence="4">CBS 506.95</strain>
    </source>
</reference>
<evidence type="ECO:0000256" key="2">
    <source>
        <dbReference type="SAM" id="MobiDB-lite"/>
    </source>
</evidence>
<dbReference type="Gene3D" id="3.30.1370.10">
    <property type="entry name" value="K Homology domain, type 1"/>
    <property type="match status" value="1"/>
</dbReference>
<dbReference type="GO" id="GO:0003723">
    <property type="term" value="F:RNA binding"/>
    <property type="evidence" value="ECO:0007669"/>
    <property type="project" value="UniProtKB-UniRule"/>
</dbReference>
<dbReference type="Proteomes" id="UP000807306">
    <property type="component" value="Unassembled WGS sequence"/>
</dbReference>
<comment type="caution">
    <text evidence="4">The sequence shown here is derived from an EMBL/GenBank/DDBJ whole genome shotgun (WGS) entry which is preliminary data.</text>
</comment>
<sequence length="297" mass="30728">YVNEQFDQLYERIAALELRLSEVSVPQVPTAPPAPTIAAITSKPSRRARKKASAPVSAPPVSIPAHPPLSGSFPKEDPHLVGKGGRGLKQIHDLSGAHIRAFEVKDGSVGARHVSIRGSDSQVGDALVVLGKRLARRRVRAPQQKSTKGSSRVKPSVPPLATSGLVGPGAAKSAAPLPATQAPPLLKSTTPAWAHPLASSTPVAHSTPPPAPSIVMQTAAPPSLVPTPGARSTARTPRTMPNTPIVPTVAMPTTDSTPGPSYPSSPMNIDALMARHQGTLPASSTSDVVQRSPQQAS</sequence>
<proteinExistence type="predicted"/>
<feature type="compositionally biased region" description="Pro residues" evidence="2">
    <location>
        <begin position="57"/>
        <end position="67"/>
    </location>
</feature>
<dbReference type="AlphaFoldDB" id="A0A9P6EB72"/>
<dbReference type="EMBL" id="MU157879">
    <property type="protein sequence ID" value="KAF9525839.1"/>
    <property type="molecule type" value="Genomic_DNA"/>
</dbReference>
<evidence type="ECO:0000313" key="5">
    <source>
        <dbReference type="Proteomes" id="UP000807306"/>
    </source>
</evidence>
<feature type="compositionally biased region" description="Polar residues" evidence="2">
    <location>
        <begin position="251"/>
        <end position="267"/>
    </location>
</feature>
<protein>
    <recommendedName>
        <fullName evidence="3">K Homology domain-containing protein</fullName>
    </recommendedName>
</protein>